<dbReference type="GO" id="GO:0000014">
    <property type="term" value="F:single-stranded DNA endodeoxyribonuclease activity"/>
    <property type="evidence" value="ECO:0007669"/>
    <property type="project" value="TreeGrafter"/>
</dbReference>
<dbReference type="PANTHER" id="PTHR46060:SF2">
    <property type="entry name" value="HISTONE-LYSINE N-METHYLTRANSFERASE SETMAR"/>
    <property type="match status" value="1"/>
</dbReference>
<dbReference type="GO" id="GO:0005634">
    <property type="term" value="C:nucleus"/>
    <property type="evidence" value="ECO:0007669"/>
    <property type="project" value="TreeGrafter"/>
</dbReference>
<dbReference type="InterPro" id="IPR052709">
    <property type="entry name" value="Transposase-MT_Hybrid"/>
</dbReference>
<dbReference type="GO" id="GO:0000793">
    <property type="term" value="C:condensed chromosome"/>
    <property type="evidence" value="ECO:0007669"/>
    <property type="project" value="TreeGrafter"/>
</dbReference>
<dbReference type="GO" id="GO:0044774">
    <property type="term" value="P:mitotic DNA integrity checkpoint signaling"/>
    <property type="evidence" value="ECO:0007669"/>
    <property type="project" value="TreeGrafter"/>
</dbReference>
<dbReference type="EMBL" id="KL367507">
    <property type="protein sequence ID" value="KFD68171.1"/>
    <property type="molecule type" value="Genomic_DNA"/>
</dbReference>
<keyword evidence="3" id="KW-1185">Reference proteome</keyword>
<reference evidence="2 3" key="1">
    <citation type="journal article" date="2014" name="Nat. Genet.">
        <title>Genome and transcriptome of the porcine whipworm Trichuris suis.</title>
        <authorList>
            <person name="Jex A.R."/>
            <person name="Nejsum P."/>
            <person name="Schwarz E.M."/>
            <person name="Hu L."/>
            <person name="Young N.D."/>
            <person name="Hall R.S."/>
            <person name="Korhonen P.K."/>
            <person name="Liao S."/>
            <person name="Thamsborg S."/>
            <person name="Xia J."/>
            <person name="Xu P."/>
            <person name="Wang S."/>
            <person name="Scheerlinck J.P."/>
            <person name="Hofmann A."/>
            <person name="Sternberg P.W."/>
            <person name="Wang J."/>
            <person name="Gasser R.B."/>
        </authorList>
    </citation>
    <scope>NUCLEOTIDE SEQUENCE [LARGE SCALE GENOMIC DNA]</scope>
    <source>
        <strain evidence="2">DCEP-RM93F</strain>
        <strain evidence="1">DCEP-RM93M</strain>
    </source>
</reference>
<dbReference type="GO" id="GO:0003697">
    <property type="term" value="F:single-stranded DNA binding"/>
    <property type="evidence" value="ECO:0007669"/>
    <property type="project" value="TreeGrafter"/>
</dbReference>
<protein>
    <recommendedName>
        <fullName evidence="4">Histone-lysine N-methyltransferase SETMAR</fullName>
    </recommendedName>
</protein>
<evidence type="ECO:0000313" key="3">
    <source>
        <dbReference type="Proteomes" id="UP000030764"/>
    </source>
</evidence>
<dbReference type="GO" id="GO:0000729">
    <property type="term" value="P:DNA double-strand break processing"/>
    <property type="evidence" value="ECO:0007669"/>
    <property type="project" value="TreeGrafter"/>
</dbReference>
<proteinExistence type="predicted"/>
<dbReference type="Proteomes" id="UP000030758">
    <property type="component" value="Unassembled WGS sequence"/>
</dbReference>
<accession>A0A085NFC5</accession>
<dbReference type="GO" id="GO:0015074">
    <property type="term" value="P:DNA integration"/>
    <property type="evidence" value="ECO:0007669"/>
    <property type="project" value="TreeGrafter"/>
</dbReference>
<evidence type="ECO:0008006" key="4">
    <source>
        <dbReference type="Google" id="ProtNLM"/>
    </source>
</evidence>
<organism evidence="2">
    <name type="scientific">Trichuris suis</name>
    <name type="common">pig whipworm</name>
    <dbReference type="NCBI Taxonomy" id="68888"/>
    <lineage>
        <taxon>Eukaryota</taxon>
        <taxon>Metazoa</taxon>
        <taxon>Ecdysozoa</taxon>
        <taxon>Nematoda</taxon>
        <taxon>Enoplea</taxon>
        <taxon>Dorylaimia</taxon>
        <taxon>Trichinellida</taxon>
        <taxon>Trichuridae</taxon>
        <taxon>Trichuris</taxon>
    </lineage>
</organism>
<dbReference type="EMBL" id="KL363192">
    <property type="protein sequence ID" value="KFD56828.1"/>
    <property type="molecule type" value="Genomic_DNA"/>
</dbReference>
<evidence type="ECO:0000313" key="1">
    <source>
        <dbReference type="EMBL" id="KFD56828.1"/>
    </source>
</evidence>
<dbReference type="Gene3D" id="3.30.420.10">
    <property type="entry name" value="Ribonuclease H-like superfamily/Ribonuclease H"/>
    <property type="match status" value="1"/>
</dbReference>
<dbReference type="GO" id="GO:0031297">
    <property type="term" value="P:replication fork processing"/>
    <property type="evidence" value="ECO:0007669"/>
    <property type="project" value="TreeGrafter"/>
</dbReference>
<dbReference type="PANTHER" id="PTHR46060">
    <property type="entry name" value="MARINER MOS1 TRANSPOSASE-LIKE PROTEIN"/>
    <property type="match status" value="1"/>
</dbReference>
<dbReference type="GO" id="GO:0035861">
    <property type="term" value="C:site of double-strand break"/>
    <property type="evidence" value="ECO:0007669"/>
    <property type="project" value="TreeGrafter"/>
</dbReference>
<gene>
    <name evidence="1" type="ORF">M513_02505</name>
    <name evidence="2" type="ORF">M514_02505</name>
</gene>
<dbReference type="AlphaFoldDB" id="A0A085NFC5"/>
<dbReference type="GO" id="GO:0003690">
    <property type="term" value="F:double-stranded DNA binding"/>
    <property type="evidence" value="ECO:0007669"/>
    <property type="project" value="TreeGrafter"/>
</dbReference>
<dbReference type="GO" id="GO:0046975">
    <property type="term" value="F:histone H3K36 methyltransferase activity"/>
    <property type="evidence" value="ECO:0007669"/>
    <property type="project" value="TreeGrafter"/>
</dbReference>
<name>A0A085NFC5_9BILA</name>
<evidence type="ECO:0000313" key="2">
    <source>
        <dbReference type="EMBL" id="KFD68171.1"/>
    </source>
</evidence>
<dbReference type="Proteomes" id="UP000030764">
    <property type="component" value="Unassembled WGS sequence"/>
</dbReference>
<dbReference type="GO" id="GO:0042800">
    <property type="term" value="F:histone H3K4 methyltransferase activity"/>
    <property type="evidence" value="ECO:0007669"/>
    <property type="project" value="TreeGrafter"/>
</dbReference>
<dbReference type="InterPro" id="IPR036397">
    <property type="entry name" value="RNaseH_sf"/>
</dbReference>
<sequence>MRIEERCGGPRRSSLENELLKETVEDEPNIKVRELAPRLEVRYSMSSRHLAQIGKSKKLPRLIPHELTQTNRKKRVAACLDLLLRQAERPFLDRIITCDEKWCLCDNRKRGALRPDMHTPQKSFPKPSFRSTVLPPVWWSARGTIH</sequence>
<dbReference type="GO" id="GO:0006303">
    <property type="term" value="P:double-strand break repair via nonhomologous end joining"/>
    <property type="evidence" value="ECO:0007669"/>
    <property type="project" value="TreeGrafter"/>
</dbReference>
<dbReference type="GO" id="GO:0044547">
    <property type="term" value="F:DNA topoisomerase binding"/>
    <property type="evidence" value="ECO:0007669"/>
    <property type="project" value="TreeGrafter"/>
</dbReference>